<dbReference type="AlphaFoldDB" id="A0AAD5PG00"/>
<dbReference type="EMBL" id="JAIXMP010000008">
    <property type="protein sequence ID" value="KAI9268836.1"/>
    <property type="molecule type" value="Genomic_DNA"/>
</dbReference>
<evidence type="ECO:0000313" key="2">
    <source>
        <dbReference type="EMBL" id="KAI9268836.1"/>
    </source>
</evidence>
<organism evidence="2 3">
    <name type="scientific">Phascolomyces articulosus</name>
    <dbReference type="NCBI Taxonomy" id="60185"/>
    <lineage>
        <taxon>Eukaryota</taxon>
        <taxon>Fungi</taxon>
        <taxon>Fungi incertae sedis</taxon>
        <taxon>Mucoromycota</taxon>
        <taxon>Mucoromycotina</taxon>
        <taxon>Mucoromycetes</taxon>
        <taxon>Mucorales</taxon>
        <taxon>Lichtheimiaceae</taxon>
        <taxon>Phascolomyces</taxon>
    </lineage>
</organism>
<feature type="non-terminal residue" evidence="2">
    <location>
        <position position="1"/>
    </location>
</feature>
<protein>
    <submittedName>
        <fullName evidence="2">Uncharacterized protein</fullName>
    </submittedName>
</protein>
<keyword evidence="1" id="KW-0812">Transmembrane</keyword>
<reference evidence="2" key="2">
    <citation type="submission" date="2023-02" db="EMBL/GenBank/DDBJ databases">
        <authorList>
            <consortium name="DOE Joint Genome Institute"/>
            <person name="Mondo S.J."/>
            <person name="Chang Y."/>
            <person name="Wang Y."/>
            <person name="Ahrendt S."/>
            <person name="Andreopoulos W."/>
            <person name="Barry K."/>
            <person name="Beard J."/>
            <person name="Benny G.L."/>
            <person name="Blankenship S."/>
            <person name="Bonito G."/>
            <person name="Cuomo C."/>
            <person name="Desiro A."/>
            <person name="Gervers K.A."/>
            <person name="Hundley H."/>
            <person name="Kuo A."/>
            <person name="LaButti K."/>
            <person name="Lang B.F."/>
            <person name="Lipzen A."/>
            <person name="O'Donnell K."/>
            <person name="Pangilinan J."/>
            <person name="Reynolds N."/>
            <person name="Sandor L."/>
            <person name="Smith M.W."/>
            <person name="Tsang A."/>
            <person name="Grigoriev I.V."/>
            <person name="Stajich J.E."/>
            <person name="Spatafora J.W."/>
        </authorList>
    </citation>
    <scope>NUCLEOTIDE SEQUENCE</scope>
    <source>
        <strain evidence="2">RSA 2281</strain>
    </source>
</reference>
<keyword evidence="1" id="KW-1133">Transmembrane helix</keyword>
<feature type="transmembrane region" description="Helical" evidence="1">
    <location>
        <begin position="12"/>
        <end position="34"/>
    </location>
</feature>
<proteinExistence type="predicted"/>
<keyword evidence="3" id="KW-1185">Reference proteome</keyword>
<comment type="caution">
    <text evidence="2">The sequence shown here is derived from an EMBL/GenBank/DDBJ whole genome shotgun (WGS) entry which is preliminary data.</text>
</comment>
<keyword evidence="1" id="KW-0472">Membrane</keyword>
<gene>
    <name evidence="2" type="ORF">BDA99DRAFT_502778</name>
</gene>
<name>A0AAD5PG00_9FUNG</name>
<evidence type="ECO:0000256" key="1">
    <source>
        <dbReference type="SAM" id="Phobius"/>
    </source>
</evidence>
<dbReference type="Proteomes" id="UP001209540">
    <property type="component" value="Unassembled WGS sequence"/>
</dbReference>
<evidence type="ECO:0000313" key="3">
    <source>
        <dbReference type="Proteomes" id="UP001209540"/>
    </source>
</evidence>
<accession>A0AAD5PG00</accession>
<sequence length="58" mass="6706">RSNNNILLNFFKVFMIYPTVKIIGFFLSLMIYLYTDVGNNTCFSLASNTYLLVDLDTL</sequence>
<reference evidence="2" key="1">
    <citation type="journal article" date="2022" name="IScience">
        <title>Evolution of zygomycete secretomes and the origins of terrestrial fungal ecologies.</title>
        <authorList>
            <person name="Chang Y."/>
            <person name="Wang Y."/>
            <person name="Mondo S."/>
            <person name="Ahrendt S."/>
            <person name="Andreopoulos W."/>
            <person name="Barry K."/>
            <person name="Beard J."/>
            <person name="Benny G.L."/>
            <person name="Blankenship S."/>
            <person name="Bonito G."/>
            <person name="Cuomo C."/>
            <person name="Desiro A."/>
            <person name="Gervers K.A."/>
            <person name="Hundley H."/>
            <person name="Kuo A."/>
            <person name="LaButti K."/>
            <person name="Lang B.F."/>
            <person name="Lipzen A."/>
            <person name="O'Donnell K."/>
            <person name="Pangilinan J."/>
            <person name="Reynolds N."/>
            <person name="Sandor L."/>
            <person name="Smith M.E."/>
            <person name="Tsang A."/>
            <person name="Grigoriev I.V."/>
            <person name="Stajich J.E."/>
            <person name="Spatafora J.W."/>
        </authorList>
    </citation>
    <scope>NUCLEOTIDE SEQUENCE</scope>
    <source>
        <strain evidence="2">RSA 2281</strain>
    </source>
</reference>